<organism evidence="1 2">
    <name type="scientific">Aromatoleum tolulyticum</name>
    <dbReference type="NCBI Taxonomy" id="34027"/>
    <lineage>
        <taxon>Bacteria</taxon>
        <taxon>Pseudomonadati</taxon>
        <taxon>Pseudomonadota</taxon>
        <taxon>Betaproteobacteria</taxon>
        <taxon>Rhodocyclales</taxon>
        <taxon>Rhodocyclaceae</taxon>
        <taxon>Aromatoleum</taxon>
    </lineage>
</organism>
<evidence type="ECO:0008006" key="3">
    <source>
        <dbReference type="Google" id="ProtNLM"/>
    </source>
</evidence>
<dbReference type="Pfam" id="PF23840">
    <property type="entry name" value="Phage_tail_terminator"/>
    <property type="match status" value="1"/>
</dbReference>
<dbReference type="STRING" id="34027.SAMN05421829_108164"/>
<reference evidence="2" key="1">
    <citation type="submission" date="2017-01" db="EMBL/GenBank/DDBJ databases">
        <authorList>
            <person name="Varghese N."/>
            <person name="Submissions S."/>
        </authorList>
    </citation>
    <scope>NUCLEOTIDE SEQUENCE [LARGE SCALE GENOMIC DNA]</scope>
    <source>
        <strain evidence="2">ATCC 51758</strain>
    </source>
</reference>
<protein>
    <recommendedName>
        <fullName evidence="3">Gp37 protein</fullName>
    </recommendedName>
</protein>
<dbReference type="EMBL" id="FTMD01000008">
    <property type="protein sequence ID" value="SIQ96453.1"/>
    <property type="molecule type" value="Genomic_DNA"/>
</dbReference>
<evidence type="ECO:0000313" key="1">
    <source>
        <dbReference type="EMBL" id="SIQ96453.1"/>
    </source>
</evidence>
<accession>A0A1N6X2A4</accession>
<dbReference type="OrthoDB" id="8812168at2"/>
<proteinExistence type="predicted"/>
<evidence type="ECO:0000313" key="2">
    <source>
        <dbReference type="Proteomes" id="UP000186819"/>
    </source>
</evidence>
<dbReference type="Proteomes" id="UP000186819">
    <property type="component" value="Unassembled WGS sequence"/>
</dbReference>
<keyword evidence="2" id="KW-1185">Reference proteome</keyword>
<name>A0A1N6X2A4_9RHOO</name>
<dbReference type="AlphaFoldDB" id="A0A1N6X2A4"/>
<sequence length="150" mass="15901">MIPPIDFLGLEPLIIERLKATVPAARAVLAAEDLADVQERSQVAPALHVIYGGYRVLEATDTGRAATTEQTWIVVAVVKGAGQRGDAPAALRASAAALVSPVLSALMGWRPADRMRPLKLANGPRPVFSGGFAYFPLTFTATVPVQVEKQ</sequence>
<dbReference type="RefSeq" id="WP_076602651.1">
    <property type="nucleotide sequence ID" value="NZ_FTMD01000008.1"/>
</dbReference>
<dbReference type="InterPro" id="IPR056912">
    <property type="entry name" value="Phage_JBD30_tail_term-like"/>
</dbReference>
<gene>
    <name evidence="1" type="ORF">SAMN05421829_108164</name>
</gene>